<dbReference type="InterPro" id="IPR016032">
    <property type="entry name" value="Sig_transdc_resp-reg_C-effctor"/>
</dbReference>
<name>A0ABY8F4R7_9HYPH</name>
<evidence type="ECO:0000313" key="2">
    <source>
        <dbReference type="EMBL" id="WFE89424.1"/>
    </source>
</evidence>
<dbReference type="Proteomes" id="UP001209803">
    <property type="component" value="Chromosome"/>
</dbReference>
<dbReference type="SUPFAM" id="SSF53474">
    <property type="entry name" value="alpha/beta-Hydrolases"/>
    <property type="match status" value="1"/>
</dbReference>
<sequence>MKDNKNGETPSRLDDMIANVYEAVLDQDRFDELITLAESSITNRSAHRELLRRKRDIEAHFETAEKLLSSLQKPAEDNDRPVIRLGRDLTVLQANETAERILQITAGRSLEELDIDGDALGHLNEAVSGRTEDWPIVRVPHAATGKQVLLVLSAEEDPHNGKIWLLTGVERVWQQGASLAMQSLYGLTQSETDVLSMLVSGHTPAEIAQARDRSVETVRQQIKSMITKTRSRGSGELVAVARAIANSAQRRKPQTTSADHTRAELKLRDGRKIDYLEQGDTTGKAVVFLHGCLCGNRLPNTASRYFSENGIRLLSPARPWHGQSDGHGILLHDPARYAHDICDWLDQLDLEQVQLVAFDVGAIFALVCLPHLRDRVAQLICISAQPPMRSFQDFSGAPPQQKLFALLPRVSVPLLSYMAKLGDKRLKRDGPGGFAQTVFGGAQADLEACNDPHLLDLFWQGHLFHVERGSDSFINDCRFVASDWEKLIKPTDVPIHFIHGTQNRSIRPERILAFAERIEAQVSLVENAGHSLPFSHWRDWVRFLD</sequence>
<proteinExistence type="predicted"/>
<dbReference type="EMBL" id="CP120863">
    <property type="protein sequence ID" value="WFE89424.1"/>
    <property type="molecule type" value="Genomic_DNA"/>
</dbReference>
<dbReference type="RefSeq" id="WP_265680396.1">
    <property type="nucleotide sequence ID" value="NZ_CP120863.1"/>
</dbReference>
<accession>A0ABY8F4R7</accession>
<protein>
    <submittedName>
        <fullName evidence="2">Alpha/beta fold hydrolase</fullName>
    </submittedName>
</protein>
<reference evidence="2 3" key="1">
    <citation type="submission" date="2023-03" db="EMBL/GenBank/DDBJ databases">
        <title>Roseibium porphyridii sp. nov. and Roseibium rhodosorbium sp. nov. isolated from marine algae, Porphyridium cruentum and Rhodosorus marinus, respectively.</title>
        <authorList>
            <person name="Lee M.W."/>
            <person name="Choi B.J."/>
            <person name="Lee J.K."/>
            <person name="Choi D.G."/>
            <person name="Baek J.H."/>
            <person name="Bayburt H."/>
            <person name="Kim J.M."/>
            <person name="Han D.M."/>
            <person name="Kim K.H."/>
            <person name="Jeon C.O."/>
        </authorList>
    </citation>
    <scope>NUCLEOTIDE SEQUENCE [LARGE SCALE GENOMIC DNA]</scope>
    <source>
        <strain evidence="2 3">KMA01</strain>
    </source>
</reference>
<dbReference type="SMART" id="SM00421">
    <property type="entry name" value="HTH_LUXR"/>
    <property type="match status" value="1"/>
</dbReference>
<dbReference type="SUPFAM" id="SSF46894">
    <property type="entry name" value="C-terminal effector domain of the bipartite response regulators"/>
    <property type="match status" value="1"/>
</dbReference>
<gene>
    <name evidence="2" type="ORF">K1718_25260</name>
</gene>
<evidence type="ECO:0000259" key="1">
    <source>
        <dbReference type="SMART" id="SM00421"/>
    </source>
</evidence>
<dbReference type="InterPro" id="IPR029058">
    <property type="entry name" value="AB_hydrolase_fold"/>
</dbReference>
<organism evidence="2 3">
    <name type="scientific">Roseibium porphyridii</name>
    <dbReference type="NCBI Taxonomy" id="2866279"/>
    <lineage>
        <taxon>Bacteria</taxon>
        <taxon>Pseudomonadati</taxon>
        <taxon>Pseudomonadota</taxon>
        <taxon>Alphaproteobacteria</taxon>
        <taxon>Hyphomicrobiales</taxon>
        <taxon>Stappiaceae</taxon>
        <taxon>Roseibium</taxon>
    </lineage>
</organism>
<dbReference type="InterPro" id="IPR000792">
    <property type="entry name" value="Tscrpt_reg_LuxR_C"/>
</dbReference>
<dbReference type="InterPro" id="IPR036388">
    <property type="entry name" value="WH-like_DNA-bd_sf"/>
</dbReference>
<dbReference type="PANTHER" id="PTHR43798">
    <property type="entry name" value="MONOACYLGLYCEROL LIPASE"/>
    <property type="match status" value="1"/>
</dbReference>
<feature type="domain" description="HTH luxR-type" evidence="1">
    <location>
        <begin position="184"/>
        <end position="241"/>
    </location>
</feature>
<evidence type="ECO:0000313" key="3">
    <source>
        <dbReference type="Proteomes" id="UP001209803"/>
    </source>
</evidence>
<dbReference type="Gene3D" id="1.10.10.10">
    <property type="entry name" value="Winged helix-like DNA-binding domain superfamily/Winged helix DNA-binding domain"/>
    <property type="match status" value="1"/>
</dbReference>
<dbReference type="Gene3D" id="3.40.50.1820">
    <property type="entry name" value="alpha/beta hydrolase"/>
    <property type="match status" value="1"/>
</dbReference>
<dbReference type="GO" id="GO:0016787">
    <property type="term" value="F:hydrolase activity"/>
    <property type="evidence" value="ECO:0007669"/>
    <property type="project" value="UniProtKB-KW"/>
</dbReference>
<dbReference type="InterPro" id="IPR050266">
    <property type="entry name" value="AB_hydrolase_sf"/>
</dbReference>
<keyword evidence="2" id="KW-0378">Hydrolase</keyword>
<keyword evidence="3" id="KW-1185">Reference proteome</keyword>